<keyword evidence="3" id="KW-1185">Reference proteome</keyword>
<evidence type="ECO:0000313" key="2">
    <source>
        <dbReference type="EMBL" id="KNC29986.1"/>
    </source>
</evidence>
<protein>
    <recommendedName>
        <fullName evidence="1">DUF4806 domain-containing protein</fullName>
    </recommendedName>
</protein>
<feature type="domain" description="DUF4806" evidence="1">
    <location>
        <begin position="147"/>
        <end position="223"/>
    </location>
</feature>
<dbReference type="OrthoDB" id="8052701at2759"/>
<evidence type="ECO:0000259" key="1">
    <source>
        <dbReference type="Pfam" id="PF16064"/>
    </source>
</evidence>
<evidence type="ECO:0000313" key="3">
    <source>
        <dbReference type="Proteomes" id="UP000037069"/>
    </source>
</evidence>
<dbReference type="OMA" id="QVMDISI"/>
<dbReference type="EMBL" id="JRES01000595">
    <property type="protein sequence ID" value="KNC29986.1"/>
    <property type="molecule type" value="Genomic_DNA"/>
</dbReference>
<name>A0A0L0CCM6_LUCCU</name>
<organism evidence="2 3">
    <name type="scientific">Lucilia cuprina</name>
    <name type="common">Green bottle fly</name>
    <name type="synonym">Australian sheep blowfly</name>
    <dbReference type="NCBI Taxonomy" id="7375"/>
    <lineage>
        <taxon>Eukaryota</taxon>
        <taxon>Metazoa</taxon>
        <taxon>Ecdysozoa</taxon>
        <taxon>Arthropoda</taxon>
        <taxon>Hexapoda</taxon>
        <taxon>Insecta</taxon>
        <taxon>Pterygota</taxon>
        <taxon>Neoptera</taxon>
        <taxon>Endopterygota</taxon>
        <taxon>Diptera</taxon>
        <taxon>Brachycera</taxon>
        <taxon>Muscomorpha</taxon>
        <taxon>Oestroidea</taxon>
        <taxon>Calliphoridae</taxon>
        <taxon>Luciliinae</taxon>
        <taxon>Lucilia</taxon>
    </lineage>
</organism>
<dbReference type="InterPro" id="IPR032071">
    <property type="entry name" value="DUF4806"/>
</dbReference>
<comment type="caution">
    <text evidence="2">The sequence shown here is derived from an EMBL/GenBank/DDBJ whole genome shotgun (WGS) entry which is preliminary data.</text>
</comment>
<accession>A0A0L0CCM6</accession>
<sequence length="232" mass="25960">MDSQNIFDGFGEEYSQEMIANLPRTSFTFNPNENPPSTSSSAAKNKDILEILKNISSRLEKIEETQTTIMQNQSILSNGQGSIVSNQQEIANKLEKLETSILSKPEALAQSKLLMECKVAIKNVESSVCRMTGEKQDKLLDEVASMLPLKSVEAVGEVEQKIESPEFCQAMITYFHKLKGTSEDVSCVIRAVLTDDLLEKYNWEGRWGKQALAKLSLFQKVLQVMDISIKTD</sequence>
<gene>
    <name evidence="2" type="ORF">FF38_00211</name>
</gene>
<dbReference type="Proteomes" id="UP000037069">
    <property type="component" value="Unassembled WGS sequence"/>
</dbReference>
<dbReference type="Pfam" id="PF16064">
    <property type="entry name" value="DUF4806"/>
    <property type="match status" value="1"/>
</dbReference>
<reference evidence="2 3" key="1">
    <citation type="journal article" date="2015" name="Nat. Commun.">
        <title>Lucilia cuprina genome unlocks parasitic fly biology to underpin future interventions.</title>
        <authorList>
            <person name="Anstead C.A."/>
            <person name="Korhonen P.K."/>
            <person name="Young N.D."/>
            <person name="Hall R.S."/>
            <person name="Jex A.R."/>
            <person name="Murali S.C."/>
            <person name="Hughes D.S."/>
            <person name="Lee S.F."/>
            <person name="Perry T."/>
            <person name="Stroehlein A.J."/>
            <person name="Ansell B.R."/>
            <person name="Breugelmans B."/>
            <person name="Hofmann A."/>
            <person name="Qu J."/>
            <person name="Dugan S."/>
            <person name="Lee S.L."/>
            <person name="Chao H."/>
            <person name="Dinh H."/>
            <person name="Han Y."/>
            <person name="Doddapaneni H.V."/>
            <person name="Worley K.C."/>
            <person name="Muzny D.M."/>
            <person name="Ioannidis P."/>
            <person name="Waterhouse R.M."/>
            <person name="Zdobnov E.M."/>
            <person name="James P.J."/>
            <person name="Bagnall N.H."/>
            <person name="Kotze A.C."/>
            <person name="Gibbs R.A."/>
            <person name="Richards S."/>
            <person name="Batterham P."/>
            <person name="Gasser R.B."/>
        </authorList>
    </citation>
    <scope>NUCLEOTIDE SEQUENCE [LARGE SCALE GENOMIC DNA]</scope>
    <source>
        <strain evidence="2 3">LS</strain>
        <tissue evidence="2">Full body</tissue>
    </source>
</reference>
<dbReference type="AlphaFoldDB" id="A0A0L0CCM6"/>
<proteinExistence type="predicted"/>